<organism evidence="1 2">
    <name type="scientific">Candidatus Moanibacter tarae</name>
    <dbReference type="NCBI Taxonomy" id="2200854"/>
    <lineage>
        <taxon>Bacteria</taxon>
        <taxon>Pseudomonadati</taxon>
        <taxon>Verrucomicrobiota</taxon>
        <taxon>Opitutia</taxon>
        <taxon>Puniceicoccales</taxon>
        <taxon>Puniceicoccales incertae sedis</taxon>
        <taxon>Candidatus Moanibacter</taxon>
    </lineage>
</organism>
<gene>
    <name evidence="1" type="ORF">DF168_02254</name>
</gene>
<dbReference type="Gene3D" id="3.40.50.620">
    <property type="entry name" value="HUPs"/>
    <property type="match status" value="1"/>
</dbReference>
<dbReference type="KEGG" id="mtar:DF168_02254"/>
<dbReference type="InterPro" id="IPR014729">
    <property type="entry name" value="Rossmann-like_a/b/a_fold"/>
</dbReference>
<evidence type="ECO:0008006" key="3">
    <source>
        <dbReference type="Google" id="ProtNLM"/>
    </source>
</evidence>
<dbReference type="Proteomes" id="UP000247465">
    <property type="component" value="Chromosome"/>
</dbReference>
<name>A0A2Z4AIE2_9BACT</name>
<proteinExistence type="predicted"/>
<reference evidence="1 2" key="1">
    <citation type="submission" date="2018-06" db="EMBL/GenBank/DDBJ databases">
        <title>Draft Genome Sequence of a Novel Marine Bacterium Related to the Verrucomicrobia.</title>
        <authorList>
            <person name="Vosseberg J."/>
            <person name="Martijn J."/>
            <person name="Ettema T.J.G."/>
        </authorList>
    </citation>
    <scope>NUCLEOTIDE SEQUENCE [LARGE SCALE GENOMIC DNA]</scope>
    <source>
        <strain evidence="1">TARA_B100001123</strain>
    </source>
</reference>
<evidence type="ECO:0000313" key="1">
    <source>
        <dbReference type="EMBL" id="AWT61028.1"/>
    </source>
</evidence>
<dbReference type="AlphaFoldDB" id="A0A2Z4AIE2"/>
<evidence type="ECO:0000313" key="2">
    <source>
        <dbReference type="Proteomes" id="UP000247465"/>
    </source>
</evidence>
<protein>
    <recommendedName>
        <fullName evidence="3">Asparagine synthetase domain-containing protein</fullName>
    </recommendedName>
</protein>
<dbReference type="SUPFAM" id="SSF52402">
    <property type="entry name" value="Adenine nucleotide alpha hydrolases-like"/>
    <property type="match status" value="1"/>
</dbReference>
<accession>A0A2Z4AIE2</accession>
<dbReference type="EMBL" id="CP029803">
    <property type="protein sequence ID" value="AWT61028.1"/>
    <property type="molecule type" value="Genomic_DNA"/>
</dbReference>
<sequence length="576" mass="65279">MSKVIYVCYRYPNSISIANRLETICHRLTPDNIISHPSKILVREDIAYGVTNPTDSILQKGNSLLLGKLFGEYSDWWKPSSAFPDGSFALFRNGGESLEILTDPAGSRTIWYYLDQEIFISSTSQRAITMLLGSFEFDERVIPWMLSTGSLGPCLSWHSKLNSIPPDSAVLLDKKKWSIASKSNTSDFTISDKSDNQQERTLREAMVETIESLKLDLSTWILPLSGGYDSRGLLSLLQQTGRNLEELKTITWGLKSSIHLRRTDAYVASKLAHSLKVCHQFYHTDSSEEPAHNIINRFLSLGEGRIDHISAYMDGFTIWKMLFETGVQGVIRGDEGFGWLEVSSPLTVRHSIGCAFCTDFANLRNYQGFGFADQELPQNLLRSPGESLAQWRDKLYHGFRLPSILSSLSDLKLPYVEIVNPWLSRKVLLEVRRQPDHLRTDKFLYRKIVSSLGPQVAYATRSSIASPRNVLASSDIEEILREELSSSCARDLFPTSFLNYLRKGLKTDRQAMGTKTLKSSIFEDIAKRIMPRSLLNAVLDHAYSPRLNHNLLAFRILIISRMNTILLEDSRAIRHQ</sequence>